<organism evidence="1 2">
    <name type="scientific">Micromonospora polyrhachis</name>
    <dbReference type="NCBI Taxonomy" id="1282883"/>
    <lineage>
        <taxon>Bacteria</taxon>
        <taxon>Bacillati</taxon>
        <taxon>Actinomycetota</taxon>
        <taxon>Actinomycetes</taxon>
        <taxon>Micromonosporales</taxon>
        <taxon>Micromonosporaceae</taxon>
        <taxon>Micromonospora</taxon>
    </lineage>
</organism>
<sequence length="221" mass="23573">MVTRLRPGRSGRSDGDEITWAYFRDLDMFPPWRIPPAPVVALPCFATVGLAVLRRVPADFAAPGFATLCFAAPDLAALGFAAPGFAVLARAVLARAVLARAALARVVFARAALVRAALVRVVFARVALPRAGPVLPARPGLGLPDAVRRPSARNVFTSVLTSSSLRMAEMPETPCFLSRPRMSSTLSRPISVSEIIGVSGVRLPVRFFIAVAAPPRPELLR</sequence>
<evidence type="ECO:0000313" key="1">
    <source>
        <dbReference type="EMBL" id="MBB4959714.1"/>
    </source>
</evidence>
<accession>A0A7W7SRP7</accession>
<gene>
    <name evidence="1" type="ORF">FHR38_003447</name>
</gene>
<keyword evidence="2" id="KW-1185">Reference proteome</keyword>
<evidence type="ECO:0000313" key="2">
    <source>
        <dbReference type="Proteomes" id="UP000578819"/>
    </source>
</evidence>
<reference evidence="1 2" key="1">
    <citation type="submission" date="2020-08" db="EMBL/GenBank/DDBJ databases">
        <title>Sequencing the genomes of 1000 actinobacteria strains.</title>
        <authorList>
            <person name="Klenk H.-P."/>
        </authorList>
    </citation>
    <scope>NUCLEOTIDE SEQUENCE [LARGE SCALE GENOMIC DNA]</scope>
    <source>
        <strain evidence="1 2">DSM 45886</strain>
    </source>
</reference>
<proteinExistence type="predicted"/>
<comment type="caution">
    <text evidence="1">The sequence shown here is derived from an EMBL/GenBank/DDBJ whole genome shotgun (WGS) entry which is preliminary data.</text>
</comment>
<protein>
    <submittedName>
        <fullName evidence="1">Uncharacterized protein</fullName>
    </submittedName>
</protein>
<dbReference type="Proteomes" id="UP000578819">
    <property type="component" value="Unassembled WGS sequence"/>
</dbReference>
<name>A0A7W7SRP7_9ACTN</name>
<dbReference type="EMBL" id="JACHJW010000001">
    <property type="protein sequence ID" value="MBB4959714.1"/>
    <property type="molecule type" value="Genomic_DNA"/>
</dbReference>
<dbReference type="AlphaFoldDB" id="A0A7W7SRP7"/>